<keyword evidence="1" id="KW-0732">Signal</keyword>
<feature type="signal peptide" evidence="1">
    <location>
        <begin position="1"/>
        <end position="22"/>
    </location>
</feature>
<dbReference type="EMBL" id="QOVN01000002">
    <property type="protein sequence ID" value="RXG30606.1"/>
    <property type="molecule type" value="Genomic_DNA"/>
</dbReference>
<evidence type="ECO:0000256" key="1">
    <source>
        <dbReference type="SAM" id="SignalP"/>
    </source>
</evidence>
<proteinExistence type="predicted"/>
<dbReference type="AlphaFoldDB" id="A0A1M5YAN1"/>
<feature type="chain" id="PRO_5012770741" description="CARDB domain-containing protein" evidence="1">
    <location>
        <begin position="23"/>
        <end position="214"/>
    </location>
</feature>
<dbReference type="EMBL" id="FQXT01000003">
    <property type="protein sequence ID" value="SHI09107.1"/>
    <property type="molecule type" value="Genomic_DNA"/>
</dbReference>
<dbReference type="OrthoDB" id="700277at2"/>
<dbReference type="Proteomes" id="UP000290037">
    <property type="component" value="Unassembled WGS sequence"/>
</dbReference>
<evidence type="ECO:0000313" key="5">
    <source>
        <dbReference type="Proteomes" id="UP000290037"/>
    </source>
</evidence>
<gene>
    <name evidence="2" type="ORF">DSM01_1357</name>
    <name evidence="3" type="ORF">SAMN04487999_2066</name>
</gene>
<evidence type="ECO:0000313" key="3">
    <source>
        <dbReference type="EMBL" id="SHI09107.1"/>
    </source>
</evidence>
<reference evidence="2 5" key="3">
    <citation type="submission" date="2018-07" db="EMBL/GenBank/DDBJ databases">
        <title>Leeuwenhoekiella genomics.</title>
        <authorList>
            <person name="Tahon G."/>
            <person name="Willems A."/>
        </authorList>
    </citation>
    <scope>NUCLEOTIDE SEQUENCE [LARGE SCALE GENOMIC DNA]</scope>
    <source>
        <strain evidence="2 5">LMG 24856</strain>
    </source>
</reference>
<name>A0A1M5YAN1_9FLAO</name>
<evidence type="ECO:0008006" key="6">
    <source>
        <dbReference type="Google" id="ProtNLM"/>
    </source>
</evidence>
<evidence type="ECO:0000313" key="2">
    <source>
        <dbReference type="EMBL" id="RXG30606.1"/>
    </source>
</evidence>
<reference evidence="4" key="1">
    <citation type="submission" date="2016-11" db="EMBL/GenBank/DDBJ databases">
        <authorList>
            <person name="Varghese N."/>
            <person name="Submissions S."/>
        </authorList>
    </citation>
    <scope>NUCLEOTIDE SEQUENCE [LARGE SCALE GENOMIC DNA]</scope>
    <source>
        <strain evidence="4">DSM 19859</strain>
    </source>
</reference>
<sequence length="214" mass="23222">MKKLSLYIVIFCLVSSGLTAQAEADFEPTTINAYDPNSYAAESTTSLGLTTVLKPEGDQRSIPIQIGILPINLVDIEGDQTAQTIDLSALEAGASLQTAASTIFDDELWLNFTFRSVDYSNGNLYVYSNLPLPDGMQVTVNIVSSNLADGSYNTASFYSSVNVTNQGSNPASRLLYDFQNGYTGDGFGKGYHIKFDVQNPSSLPDGFEIYFEIL</sequence>
<protein>
    <recommendedName>
        <fullName evidence="6">CARDB domain-containing protein</fullName>
    </recommendedName>
</protein>
<evidence type="ECO:0000313" key="4">
    <source>
        <dbReference type="Proteomes" id="UP000184240"/>
    </source>
</evidence>
<keyword evidence="5" id="KW-1185">Reference proteome</keyword>
<accession>A0A1M5YAN1</accession>
<organism evidence="3 4">
    <name type="scientific">Leeuwenhoekiella palythoae</name>
    <dbReference type="NCBI Taxonomy" id="573501"/>
    <lineage>
        <taxon>Bacteria</taxon>
        <taxon>Pseudomonadati</taxon>
        <taxon>Bacteroidota</taxon>
        <taxon>Flavobacteriia</taxon>
        <taxon>Flavobacteriales</taxon>
        <taxon>Flavobacteriaceae</taxon>
        <taxon>Leeuwenhoekiella</taxon>
    </lineage>
</organism>
<dbReference type="Proteomes" id="UP000184240">
    <property type="component" value="Unassembled WGS sequence"/>
</dbReference>
<reference evidence="3" key="2">
    <citation type="submission" date="2016-11" db="EMBL/GenBank/DDBJ databases">
        <authorList>
            <person name="Jaros S."/>
            <person name="Januszkiewicz K."/>
            <person name="Wedrychowicz H."/>
        </authorList>
    </citation>
    <scope>NUCLEOTIDE SEQUENCE [LARGE SCALE GENOMIC DNA]</scope>
    <source>
        <strain evidence="3">DSM 19859</strain>
    </source>
</reference>
<dbReference type="STRING" id="573501.SAMN04487999_2066"/>
<dbReference type="RefSeq" id="WP_072982757.1">
    <property type="nucleotide sequence ID" value="NZ_FQXT01000003.1"/>
</dbReference>